<gene>
    <name evidence="1" type="ORF">EDI_056000</name>
</gene>
<dbReference type="RefSeq" id="XP_001738044.1">
    <property type="nucleotide sequence ID" value="XM_001737992.1"/>
</dbReference>
<dbReference type="PANTHER" id="PTHR45661:SF3">
    <property type="entry name" value="IG-LIKE DOMAIN-CONTAINING PROTEIN"/>
    <property type="match status" value="1"/>
</dbReference>
<protein>
    <recommendedName>
        <fullName evidence="3">Leucine rich repeat containing protein BspA family protein</fullName>
    </recommendedName>
</protein>
<evidence type="ECO:0000313" key="1">
    <source>
        <dbReference type="EMBL" id="EDR25654.1"/>
    </source>
</evidence>
<dbReference type="Proteomes" id="UP000008076">
    <property type="component" value="Unassembled WGS sequence"/>
</dbReference>
<proteinExistence type="predicted"/>
<dbReference type="PANTHER" id="PTHR45661">
    <property type="entry name" value="SURFACE ANTIGEN"/>
    <property type="match status" value="1"/>
</dbReference>
<dbReference type="OMA" id="TECAYGH"/>
<sequence length="401" mass="46397">MTECAYGHLTVYQLLEVGNYFIRTNDFFNLMMVCKKFRTLTELYKYNPIDDYHIFPNIIEQRFYHRLPIFLREESFRKKPKMKKYTNVYLTSHLEALKLKNKYGIDSINTIYDNVDCEHFGMKIPNHIHRLADRCFQNGMALDITKYVMPKTIWTIGQQCFLGCPHLKEVEFTNPCFFLPPHAFDTMKSLTKIVLKGIEVIEQNTFECCEGLKEVFIPTTVTKIGDFAFSECSSLIHINIPTTVYSIGTQCFYKCKSLEEIIVPFKMRSIPHMCFAYCKSLTNIQFSPLVTSFQDGAFLYCCSLKDIKIPLGLTSIGVSCFMGCSSLRPISFELKKSIKKVGKDSLLFNIKETDIKKEGGKNGRNFIDISLFHLDSDSEYIMKNSIITEPIPINKIYPKIN</sequence>
<accession>B0EIK1</accession>
<dbReference type="Gene3D" id="3.80.10.10">
    <property type="entry name" value="Ribonuclease Inhibitor"/>
    <property type="match status" value="1"/>
</dbReference>
<evidence type="ECO:0008006" key="3">
    <source>
        <dbReference type="Google" id="ProtNLM"/>
    </source>
</evidence>
<dbReference type="InterPro" id="IPR053139">
    <property type="entry name" value="Surface_bspA-like"/>
</dbReference>
<dbReference type="KEGG" id="edi:EDI_056000"/>
<name>B0EIK1_ENTDS</name>
<reference evidence="2" key="1">
    <citation type="submission" date="2007-12" db="EMBL/GenBank/DDBJ databases">
        <title>Annotation of Entamoeba dispar SAW760.</title>
        <authorList>
            <person name="Lorenzi H."/>
            <person name="Inman J."/>
            <person name="Schobel S."/>
            <person name="Amedeo P."/>
            <person name="Caler E."/>
        </authorList>
    </citation>
    <scope>NUCLEOTIDE SEQUENCE [LARGE SCALE GENOMIC DNA]</scope>
    <source>
        <strain evidence="2">ATCC PRA-260 / SAW760</strain>
    </source>
</reference>
<dbReference type="SUPFAM" id="SSF52058">
    <property type="entry name" value="L domain-like"/>
    <property type="match status" value="1"/>
</dbReference>
<organism evidence="2">
    <name type="scientific">Entamoeba dispar (strain ATCC PRA-260 / SAW760)</name>
    <dbReference type="NCBI Taxonomy" id="370354"/>
    <lineage>
        <taxon>Eukaryota</taxon>
        <taxon>Amoebozoa</taxon>
        <taxon>Evosea</taxon>
        <taxon>Archamoebae</taxon>
        <taxon>Mastigamoebida</taxon>
        <taxon>Entamoebidae</taxon>
        <taxon>Entamoeba</taxon>
    </lineage>
</organism>
<dbReference type="GeneID" id="5883108"/>
<dbReference type="InterPro" id="IPR032675">
    <property type="entry name" value="LRR_dom_sf"/>
</dbReference>
<keyword evidence="2" id="KW-1185">Reference proteome</keyword>
<dbReference type="Pfam" id="PF13306">
    <property type="entry name" value="LRR_5"/>
    <property type="match status" value="1"/>
</dbReference>
<dbReference type="eggNOG" id="ENOG502REPF">
    <property type="taxonomic scope" value="Eukaryota"/>
</dbReference>
<dbReference type="InterPro" id="IPR026906">
    <property type="entry name" value="LRR_5"/>
</dbReference>
<dbReference type="AlphaFoldDB" id="B0EIK1"/>
<dbReference type="VEuPathDB" id="AmoebaDB:EDI_056000"/>
<dbReference type="EMBL" id="DS549461">
    <property type="protein sequence ID" value="EDR25654.1"/>
    <property type="molecule type" value="Genomic_DNA"/>
</dbReference>
<evidence type="ECO:0000313" key="2">
    <source>
        <dbReference type="Proteomes" id="UP000008076"/>
    </source>
</evidence>
<dbReference type="OrthoDB" id="10264456at2759"/>